<evidence type="ECO:0000256" key="2">
    <source>
        <dbReference type="ARBA" id="ARBA00007524"/>
    </source>
</evidence>
<keyword evidence="7" id="KW-1185">Reference proteome</keyword>
<dbReference type="PANTHER" id="PTHR10057:SF0">
    <property type="entry name" value="TRANSLOCATOR PROTEIN"/>
    <property type="match status" value="1"/>
</dbReference>
<sequence length="159" mass="16722">MRVPTLIGTALATASAAVIGSVASKAGVETWYPTVKKPSYVPPNAVFPVAWTSLYADIAVTSAATIDRLQAEGDDSKTRAYVAALGTNLVLNAGWSWLFFKKHKLGASALAAAGLAVSSADLARRTAQVNPKAGLALAPYPLWCSFATLMSADIWRLNR</sequence>
<accession>A0ABT3CEG8</accession>
<evidence type="ECO:0000256" key="3">
    <source>
        <dbReference type="ARBA" id="ARBA00022692"/>
    </source>
</evidence>
<gene>
    <name evidence="6" type="ORF">H7J73_17330</name>
</gene>
<dbReference type="EMBL" id="JACKTY010000030">
    <property type="protein sequence ID" value="MCV7227787.1"/>
    <property type="molecule type" value="Genomic_DNA"/>
</dbReference>
<evidence type="ECO:0000256" key="1">
    <source>
        <dbReference type="ARBA" id="ARBA00004141"/>
    </source>
</evidence>
<evidence type="ECO:0000256" key="4">
    <source>
        <dbReference type="ARBA" id="ARBA00022989"/>
    </source>
</evidence>
<dbReference type="PIRSF" id="PIRSF005859">
    <property type="entry name" value="PBR"/>
    <property type="match status" value="1"/>
</dbReference>
<evidence type="ECO:0000313" key="6">
    <source>
        <dbReference type="EMBL" id="MCV7227787.1"/>
    </source>
</evidence>
<reference evidence="6 7" key="1">
    <citation type="journal article" date="2022" name="BMC Genomics">
        <title>Comparative genome analysis of mycobacteria focusing on tRNA and non-coding RNA.</title>
        <authorList>
            <person name="Behra P.R.K."/>
            <person name="Pettersson B.M.F."/>
            <person name="Ramesh M."/>
            <person name="Das S."/>
            <person name="Dasgupta S."/>
            <person name="Kirsebom L.A."/>
        </authorList>
    </citation>
    <scope>NUCLEOTIDE SEQUENCE [LARGE SCALE GENOMIC DNA]</scope>
    <source>
        <strain evidence="6 7">DSM 44078</strain>
    </source>
</reference>
<keyword evidence="3" id="KW-0812">Transmembrane</keyword>
<protein>
    <submittedName>
        <fullName evidence="6">Tryptophan-rich sensory protein</fullName>
    </submittedName>
</protein>
<dbReference type="InterPro" id="IPR038330">
    <property type="entry name" value="TspO/MBR-related_sf"/>
</dbReference>
<dbReference type="Proteomes" id="UP001526201">
    <property type="component" value="Unassembled WGS sequence"/>
</dbReference>
<evidence type="ECO:0000256" key="5">
    <source>
        <dbReference type="ARBA" id="ARBA00023136"/>
    </source>
</evidence>
<evidence type="ECO:0000313" key="7">
    <source>
        <dbReference type="Proteomes" id="UP001526201"/>
    </source>
</evidence>
<dbReference type="Pfam" id="PF03073">
    <property type="entry name" value="TspO_MBR"/>
    <property type="match status" value="1"/>
</dbReference>
<proteinExistence type="inferred from homology"/>
<comment type="caution">
    <text evidence="6">The sequence shown here is derived from an EMBL/GenBank/DDBJ whole genome shotgun (WGS) entry which is preliminary data.</text>
</comment>
<keyword evidence="4" id="KW-1133">Transmembrane helix</keyword>
<dbReference type="CDD" id="cd15904">
    <property type="entry name" value="TSPO_MBR"/>
    <property type="match status" value="1"/>
</dbReference>
<keyword evidence="5" id="KW-0472">Membrane</keyword>
<dbReference type="RefSeq" id="WP_264068793.1">
    <property type="nucleotide sequence ID" value="NZ_JACKTY010000030.1"/>
</dbReference>
<name>A0ABT3CEG8_9MYCO</name>
<dbReference type="InterPro" id="IPR004307">
    <property type="entry name" value="TspO_MBR"/>
</dbReference>
<comment type="subcellular location">
    <subcellularLocation>
        <location evidence="1">Membrane</location>
        <topology evidence="1">Multi-pass membrane protein</topology>
    </subcellularLocation>
</comment>
<organism evidence="6 7">
    <name type="scientific">Mycolicibacterium komossense</name>
    <dbReference type="NCBI Taxonomy" id="1779"/>
    <lineage>
        <taxon>Bacteria</taxon>
        <taxon>Bacillati</taxon>
        <taxon>Actinomycetota</taxon>
        <taxon>Actinomycetes</taxon>
        <taxon>Mycobacteriales</taxon>
        <taxon>Mycobacteriaceae</taxon>
        <taxon>Mycolicibacterium</taxon>
    </lineage>
</organism>
<dbReference type="Gene3D" id="1.20.1260.100">
    <property type="entry name" value="TspO/MBR protein"/>
    <property type="match status" value="1"/>
</dbReference>
<comment type="similarity">
    <text evidence="2">Belongs to the TspO/BZRP family.</text>
</comment>
<dbReference type="PANTHER" id="PTHR10057">
    <property type="entry name" value="PERIPHERAL-TYPE BENZODIAZEPINE RECEPTOR"/>
    <property type="match status" value="1"/>
</dbReference>